<organism evidence="2 3">
    <name type="scientific">Solanum stoloniferum</name>
    <dbReference type="NCBI Taxonomy" id="62892"/>
    <lineage>
        <taxon>Eukaryota</taxon>
        <taxon>Viridiplantae</taxon>
        <taxon>Streptophyta</taxon>
        <taxon>Embryophyta</taxon>
        <taxon>Tracheophyta</taxon>
        <taxon>Spermatophyta</taxon>
        <taxon>Magnoliopsida</taxon>
        <taxon>eudicotyledons</taxon>
        <taxon>Gunneridae</taxon>
        <taxon>Pentapetalae</taxon>
        <taxon>asterids</taxon>
        <taxon>lamiids</taxon>
        <taxon>Solanales</taxon>
        <taxon>Solanaceae</taxon>
        <taxon>Solanoideae</taxon>
        <taxon>Solaneae</taxon>
        <taxon>Solanum</taxon>
    </lineage>
</organism>
<protein>
    <submittedName>
        <fullName evidence="2">Uncharacterized protein</fullName>
    </submittedName>
</protein>
<dbReference type="AlphaFoldDB" id="A0ABD2TWR4"/>
<comment type="caution">
    <text evidence="2">The sequence shown here is derived from an EMBL/GenBank/DDBJ whole genome shotgun (WGS) entry which is preliminary data.</text>
</comment>
<proteinExistence type="predicted"/>
<name>A0ABD2TWR4_9SOLN</name>
<sequence>MERGRFRRSCYLRWLLLELLVFASVAGCCHGAAGVAGGCPRLALLVAATVSVGGACSLELLAVCCSELLAAARQAAGCCSPVEKREAAMGRGGEEREGAEVAGRFLPAAHRWSWPLCRSHRRIRGWGWRLLFKGEEEE</sequence>
<feature type="signal peptide" evidence="1">
    <location>
        <begin position="1"/>
        <end position="31"/>
    </location>
</feature>
<keyword evidence="3" id="KW-1185">Reference proteome</keyword>
<keyword evidence="1" id="KW-0732">Signal</keyword>
<gene>
    <name evidence="2" type="ORF">AABB24_014026</name>
</gene>
<reference evidence="2 3" key="1">
    <citation type="submission" date="2024-05" db="EMBL/GenBank/DDBJ databases">
        <title>De novo assembly of an allotetraploid wild potato.</title>
        <authorList>
            <person name="Hosaka A.J."/>
        </authorList>
    </citation>
    <scope>NUCLEOTIDE SEQUENCE [LARGE SCALE GENOMIC DNA]</scope>
    <source>
        <tissue evidence="2">Young leaves</tissue>
    </source>
</reference>
<accession>A0ABD2TWR4</accession>
<dbReference type="Proteomes" id="UP001627284">
    <property type="component" value="Unassembled WGS sequence"/>
</dbReference>
<evidence type="ECO:0000313" key="2">
    <source>
        <dbReference type="EMBL" id="KAL3360892.1"/>
    </source>
</evidence>
<feature type="chain" id="PRO_5044833009" evidence="1">
    <location>
        <begin position="32"/>
        <end position="138"/>
    </location>
</feature>
<dbReference type="EMBL" id="JBJKTR010000008">
    <property type="protein sequence ID" value="KAL3360892.1"/>
    <property type="molecule type" value="Genomic_DNA"/>
</dbReference>
<evidence type="ECO:0000256" key="1">
    <source>
        <dbReference type="SAM" id="SignalP"/>
    </source>
</evidence>
<evidence type="ECO:0000313" key="3">
    <source>
        <dbReference type="Proteomes" id="UP001627284"/>
    </source>
</evidence>